<reference evidence="1" key="1">
    <citation type="submission" date="2023-03" db="EMBL/GenBank/DDBJ databases">
        <authorList>
            <person name="Julca I."/>
        </authorList>
    </citation>
    <scope>NUCLEOTIDE SEQUENCE</scope>
</reference>
<keyword evidence="2" id="KW-1185">Reference proteome</keyword>
<name>A0AAV1EDV1_OLDCO</name>
<dbReference type="EMBL" id="OX459126">
    <property type="protein sequence ID" value="CAI9117854.1"/>
    <property type="molecule type" value="Genomic_DNA"/>
</dbReference>
<dbReference type="Proteomes" id="UP001161247">
    <property type="component" value="Chromosome 9"/>
</dbReference>
<organism evidence="1 2">
    <name type="scientific">Oldenlandia corymbosa var. corymbosa</name>
    <dbReference type="NCBI Taxonomy" id="529605"/>
    <lineage>
        <taxon>Eukaryota</taxon>
        <taxon>Viridiplantae</taxon>
        <taxon>Streptophyta</taxon>
        <taxon>Embryophyta</taxon>
        <taxon>Tracheophyta</taxon>
        <taxon>Spermatophyta</taxon>
        <taxon>Magnoliopsida</taxon>
        <taxon>eudicotyledons</taxon>
        <taxon>Gunneridae</taxon>
        <taxon>Pentapetalae</taxon>
        <taxon>asterids</taxon>
        <taxon>lamiids</taxon>
        <taxon>Gentianales</taxon>
        <taxon>Rubiaceae</taxon>
        <taxon>Rubioideae</taxon>
        <taxon>Spermacoceae</taxon>
        <taxon>Hedyotis-Oldenlandia complex</taxon>
        <taxon>Oldenlandia</taxon>
    </lineage>
</organism>
<protein>
    <submittedName>
        <fullName evidence="1">OLC1v1019341C1</fullName>
    </submittedName>
</protein>
<evidence type="ECO:0000313" key="1">
    <source>
        <dbReference type="EMBL" id="CAI9117854.1"/>
    </source>
</evidence>
<sequence length="127" mass="14364">MEMTISQLRSRYYRFRPIREELLMYLKDKATGNPILAGCLFIEKGLYGDLATPWVILKEDENDPNNPWDNDVANRAAAARNGGNNNNKVMAAGCGALYETSKSRFVKNKDDVIIGTMRTLESKSMNR</sequence>
<accession>A0AAV1EDV1</accession>
<proteinExistence type="predicted"/>
<gene>
    <name evidence="1" type="ORF">OLC1_LOCUS23850</name>
</gene>
<evidence type="ECO:0000313" key="2">
    <source>
        <dbReference type="Proteomes" id="UP001161247"/>
    </source>
</evidence>
<dbReference type="AlphaFoldDB" id="A0AAV1EDV1"/>